<sequence>MPRRPRAVAYLPHRRRLRQRRVRSRAGRVRGPGRRRPGGVAGEPGQPPAGLRGVRRTVAGRRTGVDGLTVAHLERAIADGGTGNADVARDLEQRFAAFAGTARALCVSSGTIALMCALYAVGVRPGQRVAVSVLGPAMTGLAVAAVGATPVFVDCCSPTSFGLDADALERAARNGVAAAIAVPMWGYWDEDAAALHRLRAAGVPVILDLAQAPFLRLRQGLSDVADISCFSLHGRKPLKAGEGGVCLTGDQRLAERILAVRNFGQRAELAGGRLIPAGPFGARFGANAKINALGAAWCLAQMDAIDTIRDRHTRLREVATDLLTATGTTWAEASESDDVVEHGRYGIVAMCPSPGEARQLAGSLHDDGLEVDSLRYRYAPMTDAPYFARLAAAPCPNARRLTKTVVACRLEAFASRLPKE</sequence>
<dbReference type="PANTHER" id="PTHR30244:SF34">
    <property type="entry name" value="DTDP-4-AMINO-4,6-DIDEOXYGALACTOSE TRANSAMINASE"/>
    <property type="match status" value="1"/>
</dbReference>
<dbReference type="OrthoDB" id="5342089at2"/>
<protein>
    <submittedName>
        <fullName evidence="5">Aminotransferase class I/II-fold pyridoxal phosphate-dependent enzyme</fullName>
    </submittedName>
</protein>
<keyword evidence="6" id="KW-1185">Reference proteome</keyword>
<gene>
    <name evidence="5" type="ORF">ETD86_48915</name>
</gene>
<evidence type="ECO:0000256" key="4">
    <source>
        <dbReference type="SAM" id="Phobius"/>
    </source>
</evidence>
<feature type="transmembrane region" description="Helical" evidence="4">
    <location>
        <begin position="133"/>
        <end position="153"/>
    </location>
</feature>
<comment type="cofactor">
    <cofactor evidence="1">
        <name>pyridoxal 5'-phosphate</name>
        <dbReference type="ChEBI" id="CHEBI:597326"/>
    </cofactor>
</comment>
<comment type="caution">
    <text evidence="5">The sequence shown here is derived from an EMBL/GenBank/DDBJ whole genome shotgun (WGS) entry which is preliminary data.</text>
</comment>
<comment type="similarity">
    <text evidence="2">Belongs to the DegT/DnrJ/EryC1 family.</text>
</comment>
<evidence type="ECO:0000313" key="6">
    <source>
        <dbReference type="Proteomes" id="UP000309128"/>
    </source>
</evidence>
<dbReference type="InterPro" id="IPR000653">
    <property type="entry name" value="DegT/StrS_aminotransferase"/>
</dbReference>
<accession>A0A5S4EXF1</accession>
<dbReference type="Pfam" id="PF01041">
    <property type="entry name" value="DegT_DnrJ_EryC1"/>
    <property type="match status" value="1"/>
</dbReference>
<keyword evidence="2" id="KW-0663">Pyridoxal phosphate</keyword>
<dbReference type="SUPFAM" id="SSF53383">
    <property type="entry name" value="PLP-dependent transferases"/>
    <property type="match status" value="1"/>
</dbReference>
<evidence type="ECO:0000256" key="1">
    <source>
        <dbReference type="ARBA" id="ARBA00001933"/>
    </source>
</evidence>
<dbReference type="Proteomes" id="UP000309128">
    <property type="component" value="Unassembled WGS sequence"/>
</dbReference>
<dbReference type="GO" id="GO:0030170">
    <property type="term" value="F:pyridoxal phosphate binding"/>
    <property type="evidence" value="ECO:0007669"/>
    <property type="project" value="TreeGrafter"/>
</dbReference>
<dbReference type="GO" id="GO:0008483">
    <property type="term" value="F:transaminase activity"/>
    <property type="evidence" value="ECO:0007669"/>
    <property type="project" value="UniProtKB-KW"/>
</dbReference>
<organism evidence="5 6">
    <name type="scientific">Nonomuraea turkmeniaca</name>
    <dbReference type="NCBI Taxonomy" id="103838"/>
    <lineage>
        <taxon>Bacteria</taxon>
        <taxon>Bacillati</taxon>
        <taxon>Actinomycetota</taxon>
        <taxon>Actinomycetes</taxon>
        <taxon>Streptosporangiales</taxon>
        <taxon>Streptosporangiaceae</taxon>
        <taxon>Nonomuraea</taxon>
    </lineage>
</organism>
<name>A0A5S4EXF1_9ACTN</name>
<keyword evidence="4" id="KW-1133">Transmembrane helix</keyword>
<dbReference type="AlphaFoldDB" id="A0A5S4EXF1"/>
<reference evidence="5 6" key="1">
    <citation type="submission" date="2019-05" db="EMBL/GenBank/DDBJ databases">
        <title>Draft genome sequence of Nonomuraea turkmeniaca DSM 43926.</title>
        <authorList>
            <person name="Saricaoglu S."/>
            <person name="Isik K."/>
        </authorList>
    </citation>
    <scope>NUCLEOTIDE SEQUENCE [LARGE SCALE GENOMIC DNA]</scope>
    <source>
        <strain evidence="5 6">DSM 43926</strain>
    </source>
</reference>
<dbReference type="PANTHER" id="PTHR30244">
    <property type="entry name" value="TRANSAMINASE"/>
    <property type="match status" value="1"/>
</dbReference>
<keyword evidence="5" id="KW-0808">Transferase</keyword>
<feature type="compositionally biased region" description="Basic residues" evidence="3">
    <location>
        <begin position="19"/>
        <end position="37"/>
    </location>
</feature>
<dbReference type="EMBL" id="VCKY01000314">
    <property type="protein sequence ID" value="TMR08169.1"/>
    <property type="molecule type" value="Genomic_DNA"/>
</dbReference>
<keyword evidence="5" id="KW-0032">Aminotransferase</keyword>
<evidence type="ECO:0000256" key="2">
    <source>
        <dbReference type="RuleBase" id="RU004508"/>
    </source>
</evidence>
<dbReference type="Gene3D" id="3.40.640.10">
    <property type="entry name" value="Type I PLP-dependent aspartate aminotransferase-like (Major domain)"/>
    <property type="match status" value="1"/>
</dbReference>
<keyword evidence="4" id="KW-0472">Membrane</keyword>
<keyword evidence="4" id="KW-0812">Transmembrane</keyword>
<evidence type="ECO:0000313" key="5">
    <source>
        <dbReference type="EMBL" id="TMR08169.1"/>
    </source>
</evidence>
<dbReference type="InterPro" id="IPR015424">
    <property type="entry name" value="PyrdxlP-dep_Trfase"/>
</dbReference>
<dbReference type="InterPro" id="IPR015421">
    <property type="entry name" value="PyrdxlP-dep_Trfase_major"/>
</dbReference>
<feature type="transmembrane region" description="Helical" evidence="4">
    <location>
        <begin position="95"/>
        <end position="121"/>
    </location>
</feature>
<dbReference type="GO" id="GO:0000271">
    <property type="term" value="P:polysaccharide biosynthetic process"/>
    <property type="evidence" value="ECO:0007669"/>
    <property type="project" value="TreeGrafter"/>
</dbReference>
<evidence type="ECO:0000256" key="3">
    <source>
        <dbReference type="SAM" id="MobiDB-lite"/>
    </source>
</evidence>
<proteinExistence type="inferred from homology"/>
<feature type="region of interest" description="Disordered" evidence="3">
    <location>
        <begin position="19"/>
        <end position="52"/>
    </location>
</feature>